<gene>
    <name evidence="2" type="ORF">Ssi02_67520</name>
</gene>
<keyword evidence="1" id="KW-0812">Transmembrane</keyword>
<dbReference type="AlphaFoldDB" id="A0A919RQE3"/>
<accession>A0A919RQE3</accession>
<reference evidence="2" key="1">
    <citation type="submission" date="2021-01" db="EMBL/GenBank/DDBJ databases">
        <title>Whole genome shotgun sequence of Sinosporangium siamense NBRC 109515.</title>
        <authorList>
            <person name="Komaki H."/>
            <person name="Tamura T."/>
        </authorList>
    </citation>
    <scope>NUCLEOTIDE SEQUENCE</scope>
    <source>
        <strain evidence="2">NBRC 109515</strain>
    </source>
</reference>
<keyword evidence="1" id="KW-0472">Membrane</keyword>
<evidence type="ECO:0000313" key="2">
    <source>
        <dbReference type="EMBL" id="GII96521.1"/>
    </source>
</evidence>
<keyword evidence="3" id="KW-1185">Reference proteome</keyword>
<evidence type="ECO:0008006" key="4">
    <source>
        <dbReference type="Google" id="ProtNLM"/>
    </source>
</evidence>
<comment type="caution">
    <text evidence="2">The sequence shown here is derived from an EMBL/GenBank/DDBJ whole genome shotgun (WGS) entry which is preliminary data.</text>
</comment>
<evidence type="ECO:0000313" key="3">
    <source>
        <dbReference type="Proteomes" id="UP000606172"/>
    </source>
</evidence>
<dbReference type="EMBL" id="BOOW01000045">
    <property type="protein sequence ID" value="GII96521.1"/>
    <property type="molecule type" value="Genomic_DNA"/>
</dbReference>
<protein>
    <recommendedName>
        <fullName evidence="4">CU044_5270 family protein</fullName>
    </recommendedName>
</protein>
<dbReference type="RefSeq" id="WP_204031516.1">
    <property type="nucleotide sequence ID" value="NZ_BOOW01000045.1"/>
</dbReference>
<dbReference type="Proteomes" id="UP000606172">
    <property type="component" value="Unassembled WGS sequence"/>
</dbReference>
<proteinExistence type="predicted"/>
<sequence>MIDKFDDVRRLMRSLDPIRRDRFAGAAQSPEARETLRRIVAENAAPSRSRPPRRRIMVLGAAGLATACAVTVGLVSWTTPLQYPATPEILTYTLAGHSVSQDDTLPSARRALLALAETAAGQPARPVPPGAAYSHVSRNEWNLITSFSHGRTTSEIVPAVVEQWTPLRREGRIRRISSPGHPLATRYEGEAAAGTAVRPVLEETFPVDAGHFPPVSALPGDLHKALLDRVNLPEAGETHRLVQSVIALHLQQTVPPGDAARLWRLLAERPDLKHLGTVVDRAGRKGEAVALDEKYSLPRRWALIIAPETGELLAVEEMLTENAGKLNLDVPAVIGYKLLLNGDYAQNPGS</sequence>
<feature type="transmembrane region" description="Helical" evidence="1">
    <location>
        <begin position="56"/>
        <end position="77"/>
    </location>
</feature>
<organism evidence="2 3">
    <name type="scientific">Sinosporangium siamense</name>
    <dbReference type="NCBI Taxonomy" id="1367973"/>
    <lineage>
        <taxon>Bacteria</taxon>
        <taxon>Bacillati</taxon>
        <taxon>Actinomycetota</taxon>
        <taxon>Actinomycetes</taxon>
        <taxon>Streptosporangiales</taxon>
        <taxon>Streptosporangiaceae</taxon>
        <taxon>Sinosporangium</taxon>
    </lineage>
</organism>
<keyword evidence="1" id="KW-1133">Transmembrane helix</keyword>
<evidence type="ECO:0000256" key="1">
    <source>
        <dbReference type="SAM" id="Phobius"/>
    </source>
</evidence>
<name>A0A919RQE3_9ACTN</name>